<feature type="signal peptide" evidence="1">
    <location>
        <begin position="1"/>
        <end position="21"/>
    </location>
</feature>
<organism evidence="2 3">
    <name type="scientific">Marinobacterium stanieri</name>
    <dbReference type="NCBI Taxonomy" id="49186"/>
    <lineage>
        <taxon>Bacteria</taxon>
        <taxon>Pseudomonadati</taxon>
        <taxon>Pseudomonadota</taxon>
        <taxon>Gammaproteobacteria</taxon>
        <taxon>Oceanospirillales</taxon>
        <taxon>Oceanospirillaceae</taxon>
        <taxon>Marinobacterium</taxon>
    </lineage>
</organism>
<dbReference type="STRING" id="49186.SAMN05421647_103495"/>
<dbReference type="eggNOG" id="COG0393">
    <property type="taxonomic scope" value="Bacteria"/>
</dbReference>
<reference evidence="3" key="1">
    <citation type="submission" date="2017-01" db="EMBL/GenBank/DDBJ databases">
        <authorList>
            <person name="Varghese N."/>
            <person name="Submissions S."/>
        </authorList>
    </citation>
    <scope>NUCLEOTIDE SEQUENCE [LARGE SCALE GENOMIC DNA]</scope>
    <source>
        <strain evidence="3">DSM 7027</strain>
    </source>
</reference>
<feature type="chain" id="PRO_5012523424" description="Excinuclease ATPase subunit" evidence="1">
    <location>
        <begin position="22"/>
        <end position="146"/>
    </location>
</feature>
<sequence length="146" mass="16278">MKLIAACLSVFLMFLSPSAFSRDTTHMMSIEDAMQSPDYQERLDPNIKFYFGSQNHPKVLNSFGQFSTNKKTNAFNKSDEEACRWVMLSALLSLQDRAIREGGNAVINIASYYKKNKVSSNTEFECHAGNIMAGVALTGKVVKIAH</sequence>
<gene>
    <name evidence="2" type="ORF">SAMN05421647_103495</name>
</gene>
<evidence type="ECO:0000313" key="2">
    <source>
        <dbReference type="EMBL" id="SIQ31731.1"/>
    </source>
</evidence>
<dbReference type="AlphaFoldDB" id="A0A1N6RSH7"/>
<name>A0A1N6RSH7_9GAMM</name>
<proteinExistence type="predicted"/>
<accession>A0A1N6RSH7</accession>
<dbReference type="RefSeq" id="WP_083703009.1">
    <property type="nucleotide sequence ID" value="NZ_FTMN01000003.1"/>
</dbReference>
<evidence type="ECO:0008006" key="4">
    <source>
        <dbReference type="Google" id="ProtNLM"/>
    </source>
</evidence>
<dbReference type="Proteomes" id="UP000186895">
    <property type="component" value="Unassembled WGS sequence"/>
</dbReference>
<keyword evidence="1" id="KW-0732">Signal</keyword>
<keyword evidence="3" id="KW-1185">Reference proteome</keyword>
<dbReference type="EMBL" id="FTMN01000003">
    <property type="protein sequence ID" value="SIQ31731.1"/>
    <property type="molecule type" value="Genomic_DNA"/>
</dbReference>
<evidence type="ECO:0000313" key="3">
    <source>
        <dbReference type="Proteomes" id="UP000186895"/>
    </source>
</evidence>
<protein>
    <recommendedName>
        <fullName evidence="4">Excinuclease ATPase subunit</fullName>
    </recommendedName>
</protein>
<evidence type="ECO:0000256" key="1">
    <source>
        <dbReference type="SAM" id="SignalP"/>
    </source>
</evidence>